<evidence type="ECO:0000256" key="9">
    <source>
        <dbReference type="ARBA" id="ARBA00022840"/>
    </source>
</evidence>
<evidence type="ECO:0000256" key="6">
    <source>
        <dbReference type="ARBA" id="ARBA00022723"/>
    </source>
</evidence>
<dbReference type="Pfam" id="PF01411">
    <property type="entry name" value="tRNA-synt_2c"/>
    <property type="match status" value="1"/>
</dbReference>
<dbReference type="InterPro" id="IPR018162">
    <property type="entry name" value="Ala-tRNA-ligase_IIc_anticod-bd"/>
</dbReference>
<dbReference type="SUPFAM" id="SSF50447">
    <property type="entry name" value="Translation proteins"/>
    <property type="match status" value="1"/>
</dbReference>
<comment type="caution">
    <text evidence="18">The sequence shown here is derived from an EMBL/GenBank/DDBJ whole genome shotgun (WGS) entry which is preliminary data.</text>
</comment>
<keyword evidence="5 15" id="KW-0934">Plastid</keyword>
<comment type="similarity">
    <text evidence="1">Belongs to the class-II aminoacyl-tRNA synthetase family. Alax-L subfamily.</text>
</comment>
<keyword evidence="3 15" id="KW-0820">tRNA-binding</keyword>
<evidence type="ECO:0000256" key="11">
    <source>
        <dbReference type="ARBA" id="ARBA00022917"/>
    </source>
</evidence>
<dbReference type="SUPFAM" id="SSF55681">
    <property type="entry name" value="Class II aaRS and biotin synthetases"/>
    <property type="match status" value="1"/>
</dbReference>
<dbReference type="InterPro" id="IPR018163">
    <property type="entry name" value="Thr/Ala-tRNA-synth_IIc_edit"/>
</dbReference>
<evidence type="ECO:0000256" key="5">
    <source>
        <dbReference type="ARBA" id="ARBA00022640"/>
    </source>
</evidence>
<dbReference type="EMBL" id="JBHFFA010000001">
    <property type="protein sequence ID" value="KAL2652651.1"/>
    <property type="molecule type" value="Genomic_DNA"/>
</dbReference>
<dbReference type="HAMAP" id="MF_03134">
    <property type="entry name" value="Ala_tRNA_synth_plantC"/>
    <property type="match status" value="1"/>
</dbReference>
<dbReference type="Gene3D" id="3.10.310.40">
    <property type="match status" value="1"/>
</dbReference>
<evidence type="ECO:0000256" key="3">
    <source>
        <dbReference type="ARBA" id="ARBA00022555"/>
    </source>
</evidence>
<evidence type="ECO:0000256" key="8">
    <source>
        <dbReference type="ARBA" id="ARBA00022833"/>
    </source>
</evidence>
<dbReference type="InterPro" id="IPR018164">
    <property type="entry name" value="Ala-tRNA-synth_IIc_N"/>
</dbReference>
<dbReference type="GO" id="GO:0005739">
    <property type="term" value="C:mitochondrion"/>
    <property type="evidence" value="ECO:0007669"/>
    <property type="project" value="UniProtKB-SubCell"/>
</dbReference>
<dbReference type="Gene3D" id="3.30.980.10">
    <property type="entry name" value="Threonyl-trna Synthetase, Chain A, domain 2"/>
    <property type="match status" value="1"/>
</dbReference>
<feature type="domain" description="Alanyl-transfer RNA synthetases family profile" evidence="17">
    <location>
        <begin position="78"/>
        <end position="798"/>
    </location>
</feature>
<dbReference type="SUPFAM" id="SSF55186">
    <property type="entry name" value="ThrRS/AlaRS common domain"/>
    <property type="match status" value="1"/>
</dbReference>
<dbReference type="GO" id="GO:0009507">
    <property type="term" value="C:chloroplast"/>
    <property type="evidence" value="ECO:0007669"/>
    <property type="project" value="UniProtKB-SubCell"/>
</dbReference>
<dbReference type="Proteomes" id="UP001605036">
    <property type="component" value="Unassembled WGS sequence"/>
</dbReference>
<keyword evidence="6 15" id="KW-0479">Metal-binding</keyword>
<dbReference type="InterPro" id="IPR012947">
    <property type="entry name" value="tRNA_SAD"/>
</dbReference>
<dbReference type="Gene3D" id="6.10.250.550">
    <property type="match status" value="1"/>
</dbReference>
<sequence>MSNGLGFLRASSTVLQSLSGLNPSTLHFRGRIGRPGLSVLRFSSATSLLVVRCSSSSQALREQLAGESNAAMTMDPENRGDNIRKRFLTFYESRGHKILPSSSLVPEDPTVLLTIAGMLQFKPVFLGQVPSSVPRATTSQKCVRTNDIENVGVTARHHTFFEMLGNFSFGDYFKKEAIRFAWELATKEFKLPEERVFVSVFEEDDEAYAIWRDEIGVPVERIKRMGAEDNFWASGPTGPCGPCSEMYYDFHPERGLKDTDLNDDSRFIEFYNLVFMQSNRLDDGSLIPLLKKNIDTGLGLERLAQILQKVPNNYETDLIYPIISFAADLANIDYKKADERTKTYLKVIGDHTRAVTYLISDGVNPSNVGRGYIVRRLIRRIVRMGRLLGIKGDGKGNPEGTFLPRISEVAVSLSPLVDPNVKDNAARIYEELDREEARFVQTLERGEKLLEKLMTDALSGKNGTEQPRLAGKDIFLLYDTFGFPVEITEEVARERGVGVDLEGFEAEMEVQRTQSQAAANVVKLTVGGAAAELTAKLSKSKFLGYHSTEGKGEVVALLSQGVPLTEASQGEIELILDETPFYAESGGQIGDQGTIEGRSDDGSQFIVRVVDVVKAGQGLILHRGQVERGTITLGAKVSATVDAQKRRRAMAHHTATHLLQSALKKVLGDSVSQAGSLVAFDRLRFDFNLPRGMTEEEVQKTEDLVNGWIGQAVDLETKVMALGDAKKSGAIAMFGEKYEEEVRVVNVEGISKELCGGTHVRNTADIRGIKIMSEQGIAAGVRRIEAVCGEAFIEYVNQRDSVVKQLNSLLKVKPEDLATRVQSLQEELRSMNKEAAALRAELAVAKAQSFASSAEVVGPGNVRVLVTSLGTVDSDALRVAAEHLITKMGDPSAFVIASTSGDGKVNLVAAFSKSVVKQGLAAGKFLGPIAKMCGGGGGGKPNFAQAGGKLPEKLEEALKKAKIDLVDALSKAS</sequence>
<dbReference type="PANTHER" id="PTHR11777">
    <property type="entry name" value="ALANYL-TRNA SYNTHETASE"/>
    <property type="match status" value="1"/>
</dbReference>
<evidence type="ECO:0000256" key="7">
    <source>
        <dbReference type="ARBA" id="ARBA00022741"/>
    </source>
</evidence>
<dbReference type="InterPro" id="IPR009000">
    <property type="entry name" value="Transl_B-barrel_sf"/>
</dbReference>
<name>A0ABD1ZMH1_9MARC</name>
<keyword evidence="8 15" id="KW-0862">Zinc</keyword>
<dbReference type="FunFam" id="3.10.310.40:FF:000001">
    <property type="entry name" value="Alanine--tRNA ligase"/>
    <property type="match status" value="1"/>
</dbReference>
<evidence type="ECO:0000256" key="16">
    <source>
        <dbReference type="SAM" id="Coils"/>
    </source>
</evidence>
<dbReference type="GO" id="GO:0005524">
    <property type="term" value="F:ATP binding"/>
    <property type="evidence" value="ECO:0007669"/>
    <property type="project" value="UniProtKB-UniRule"/>
</dbReference>
<keyword evidence="11 15" id="KW-0648">Protein biosynthesis</keyword>
<reference evidence="18 19" key="1">
    <citation type="submission" date="2024-09" db="EMBL/GenBank/DDBJ databases">
        <title>Chromosome-scale assembly of Riccia fluitans.</title>
        <authorList>
            <person name="Paukszto L."/>
            <person name="Sawicki J."/>
            <person name="Karawczyk K."/>
            <person name="Piernik-Szablinska J."/>
            <person name="Szczecinska M."/>
            <person name="Mazdziarz M."/>
        </authorList>
    </citation>
    <scope>NUCLEOTIDE SEQUENCE [LARGE SCALE GENOMIC DNA]</scope>
    <source>
        <strain evidence="18">Rf_01</strain>
        <tissue evidence="18">Aerial parts of the thallus</tissue>
    </source>
</reference>
<evidence type="ECO:0000256" key="2">
    <source>
        <dbReference type="ARBA" id="ARBA00022528"/>
    </source>
</evidence>
<keyword evidence="10 15" id="KW-0694">RNA-binding</keyword>
<evidence type="ECO:0000256" key="15">
    <source>
        <dbReference type="HAMAP-Rule" id="MF_03134"/>
    </source>
</evidence>
<feature type="coiled-coil region" evidence="16">
    <location>
        <begin position="821"/>
        <end position="848"/>
    </location>
</feature>
<dbReference type="GO" id="GO:0004813">
    <property type="term" value="F:alanine-tRNA ligase activity"/>
    <property type="evidence" value="ECO:0007669"/>
    <property type="project" value="UniProtKB-UniRule"/>
</dbReference>
<keyword evidence="12" id="KW-0809">Transit peptide</keyword>
<dbReference type="NCBIfam" id="TIGR00344">
    <property type="entry name" value="alaS"/>
    <property type="match status" value="1"/>
</dbReference>
<comment type="domain">
    <text evidence="15">Consists of three domains; the N-terminal catalytic domain, the editing domain and the C-terminal C-Ala domain. The editing domain removes incorrectly charged amino acids, while the C-Ala domain, along with tRNA(Ala), serves as a bridge to cooperatively bring together the editing and aminoacylation centers thus stimulating deacylation of misacylated tRNAs.</text>
</comment>
<evidence type="ECO:0000256" key="14">
    <source>
        <dbReference type="ARBA" id="ARBA00023146"/>
    </source>
</evidence>
<comment type="subcellular location">
    <subcellularLocation>
        <location evidence="15">Plastid</location>
        <location evidence="15">Chloroplast</location>
    </subcellularLocation>
    <subcellularLocation>
        <location evidence="15">Mitochondrion</location>
    </subcellularLocation>
</comment>
<dbReference type="PRINTS" id="PR00980">
    <property type="entry name" value="TRNASYNTHALA"/>
</dbReference>
<comment type="cofactor">
    <cofactor evidence="15">
        <name>Zn(2+)</name>
        <dbReference type="ChEBI" id="CHEBI:29105"/>
    </cofactor>
    <text evidence="15">Binds 1 zinc ion per subunit.</text>
</comment>
<dbReference type="PROSITE" id="PS50860">
    <property type="entry name" value="AA_TRNA_LIGASE_II_ALA"/>
    <property type="match status" value="1"/>
</dbReference>
<dbReference type="InterPro" id="IPR003156">
    <property type="entry name" value="DHHA1_dom"/>
</dbReference>
<keyword evidence="19" id="KW-1185">Reference proteome</keyword>
<dbReference type="Pfam" id="PF02272">
    <property type="entry name" value="DHHA1"/>
    <property type="match status" value="1"/>
</dbReference>
<evidence type="ECO:0000256" key="1">
    <source>
        <dbReference type="ARBA" id="ARBA00008429"/>
    </source>
</evidence>
<dbReference type="CDD" id="cd00673">
    <property type="entry name" value="AlaRS_core"/>
    <property type="match status" value="1"/>
</dbReference>
<evidence type="ECO:0000256" key="13">
    <source>
        <dbReference type="ARBA" id="ARBA00023128"/>
    </source>
</evidence>
<accession>A0ABD1ZMH1</accession>
<dbReference type="SUPFAM" id="SSF101353">
    <property type="entry name" value="Putative anticodon-binding domain of alanyl-tRNA synthetase (AlaRS)"/>
    <property type="match status" value="1"/>
</dbReference>
<evidence type="ECO:0000256" key="12">
    <source>
        <dbReference type="ARBA" id="ARBA00022946"/>
    </source>
</evidence>
<feature type="binding site" evidence="15">
    <location>
        <position position="759"/>
    </location>
    <ligand>
        <name>Zn(2+)</name>
        <dbReference type="ChEBI" id="CHEBI:29105"/>
    </ligand>
</feature>
<comment type="function">
    <text evidence="15">Catalyzes the attachment of alanine to tRNA(Ala) in a two-step reaction: alanine is first activated by ATP to form Ala-AMP and then transferred to the acceptor end of tRNA(Ala). Also edits incorrectly charged tRNA(Ala) via its editing domain.</text>
</comment>
<proteinExistence type="inferred from homology"/>
<dbReference type="FunFam" id="3.30.54.20:FF:000001">
    <property type="entry name" value="Alanine--tRNA ligase"/>
    <property type="match status" value="1"/>
</dbReference>
<comment type="catalytic activity">
    <reaction evidence="15">
        <text>tRNA(Ala) + L-alanine + ATP = L-alanyl-tRNA(Ala) + AMP + diphosphate</text>
        <dbReference type="Rhea" id="RHEA:12540"/>
        <dbReference type="Rhea" id="RHEA-COMP:9657"/>
        <dbReference type="Rhea" id="RHEA-COMP:9923"/>
        <dbReference type="ChEBI" id="CHEBI:30616"/>
        <dbReference type="ChEBI" id="CHEBI:33019"/>
        <dbReference type="ChEBI" id="CHEBI:57972"/>
        <dbReference type="ChEBI" id="CHEBI:78442"/>
        <dbReference type="ChEBI" id="CHEBI:78497"/>
        <dbReference type="ChEBI" id="CHEBI:456215"/>
        <dbReference type="EC" id="6.1.1.7"/>
    </reaction>
</comment>
<feature type="binding site" evidence="15">
    <location>
        <position position="657"/>
    </location>
    <ligand>
        <name>Zn(2+)</name>
        <dbReference type="ChEBI" id="CHEBI:29105"/>
    </ligand>
</feature>
<evidence type="ECO:0000313" key="19">
    <source>
        <dbReference type="Proteomes" id="UP001605036"/>
    </source>
</evidence>
<dbReference type="InterPro" id="IPR045864">
    <property type="entry name" value="aa-tRNA-synth_II/BPL/LPL"/>
</dbReference>
<dbReference type="SMART" id="SM00863">
    <property type="entry name" value="tRNA_SAD"/>
    <property type="match status" value="1"/>
</dbReference>
<dbReference type="HAMAP" id="MF_00036_B">
    <property type="entry name" value="Ala_tRNA_synth_B"/>
    <property type="match status" value="1"/>
</dbReference>
<keyword evidence="9 15" id="KW-0067">ATP-binding</keyword>
<feature type="binding site" evidence="15">
    <location>
        <position position="653"/>
    </location>
    <ligand>
        <name>Zn(2+)</name>
        <dbReference type="ChEBI" id="CHEBI:29105"/>
    </ligand>
</feature>
<evidence type="ECO:0000259" key="17">
    <source>
        <dbReference type="PROSITE" id="PS50860"/>
    </source>
</evidence>
<dbReference type="GO" id="GO:0000049">
    <property type="term" value="F:tRNA binding"/>
    <property type="evidence" value="ECO:0007669"/>
    <property type="project" value="UniProtKB-KW"/>
</dbReference>
<dbReference type="AlphaFoldDB" id="A0ABD1ZMH1"/>
<dbReference type="InterPro" id="IPR027522">
    <property type="entry name" value="Ala_tRNA_synth_plant"/>
</dbReference>
<dbReference type="Pfam" id="PF07973">
    <property type="entry name" value="tRNA_SAD"/>
    <property type="match status" value="1"/>
</dbReference>
<keyword evidence="2 15" id="KW-0150">Chloroplast</keyword>
<dbReference type="GO" id="GO:0006419">
    <property type="term" value="P:alanyl-tRNA aminoacylation"/>
    <property type="evidence" value="ECO:0007669"/>
    <property type="project" value="UniProtKB-UniRule"/>
</dbReference>
<dbReference type="PANTHER" id="PTHR11777:SF9">
    <property type="entry name" value="ALANINE--TRNA LIGASE, CYTOPLASMIC"/>
    <property type="match status" value="1"/>
</dbReference>
<gene>
    <name evidence="18" type="ORF">R1flu_020779</name>
</gene>
<protein>
    <recommendedName>
        <fullName evidence="15">Probable alanine--tRNA ligase, chloroplastic</fullName>
        <ecNumber evidence="15">6.1.1.7</ecNumber>
    </recommendedName>
    <alternativeName>
        <fullName evidence="15">Alanyl-tRNA synthetase</fullName>
        <shortName evidence="15">AlaRS</shortName>
    </alternativeName>
</protein>
<feature type="binding site" evidence="15">
    <location>
        <position position="755"/>
    </location>
    <ligand>
        <name>Zn(2+)</name>
        <dbReference type="ChEBI" id="CHEBI:29105"/>
    </ligand>
</feature>
<dbReference type="FunFam" id="3.30.930.10:FF:000004">
    <property type="entry name" value="Alanine--tRNA ligase"/>
    <property type="match status" value="1"/>
</dbReference>
<keyword evidence="14 15" id="KW-0030">Aminoacyl-tRNA synthetase</keyword>
<organism evidence="18 19">
    <name type="scientific">Riccia fluitans</name>
    <dbReference type="NCBI Taxonomy" id="41844"/>
    <lineage>
        <taxon>Eukaryota</taxon>
        <taxon>Viridiplantae</taxon>
        <taxon>Streptophyta</taxon>
        <taxon>Embryophyta</taxon>
        <taxon>Marchantiophyta</taxon>
        <taxon>Marchantiopsida</taxon>
        <taxon>Marchantiidae</taxon>
        <taxon>Marchantiales</taxon>
        <taxon>Ricciaceae</taxon>
        <taxon>Riccia</taxon>
    </lineage>
</organism>
<dbReference type="InterPro" id="IPR018165">
    <property type="entry name" value="Ala-tRNA-synth_IIc_core"/>
</dbReference>
<keyword evidence="16" id="KW-0175">Coiled coil</keyword>
<dbReference type="FunFam" id="3.30.980.10:FF:000004">
    <property type="entry name" value="Alanine--tRNA ligase, cytoplasmic"/>
    <property type="match status" value="1"/>
</dbReference>
<evidence type="ECO:0000256" key="10">
    <source>
        <dbReference type="ARBA" id="ARBA00022884"/>
    </source>
</evidence>
<dbReference type="InterPro" id="IPR050058">
    <property type="entry name" value="Ala-tRNA_ligase"/>
</dbReference>
<comment type="subunit">
    <text evidence="15">Monomer.</text>
</comment>
<dbReference type="Gene3D" id="3.30.930.10">
    <property type="entry name" value="Bira Bifunctional Protein, Domain 2"/>
    <property type="match status" value="1"/>
</dbReference>
<dbReference type="InterPro" id="IPR002318">
    <property type="entry name" value="Ala-tRNA-lgiase_IIc"/>
</dbReference>
<evidence type="ECO:0000313" key="18">
    <source>
        <dbReference type="EMBL" id="KAL2652651.1"/>
    </source>
</evidence>
<dbReference type="GO" id="GO:0008270">
    <property type="term" value="F:zinc ion binding"/>
    <property type="evidence" value="ECO:0007669"/>
    <property type="project" value="UniProtKB-UniRule"/>
</dbReference>
<dbReference type="Gene3D" id="2.40.30.130">
    <property type="match status" value="1"/>
</dbReference>
<dbReference type="EC" id="6.1.1.7" evidence="15"/>
<dbReference type="Gene3D" id="3.30.54.20">
    <property type="match status" value="1"/>
</dbReference>
<dbReference type="InterPro" id="IPR023033">
    <property type="entry name" value="Ala_tRNA_ligase_euk/bac"/>
</dbReference>
<evidence type="ECO:0000256" key="4">
    <source>
        <dbReference type="ARBA" id="ARBA00022598"/>
    </source>
</evidence>
<keyword evidence="4 15" id="KW-0436">Ligase</keyword>
<keyword evidence="13 15" id="KW-0496">Mitochondrion</keyword>
<keyword evidence="7 15" id="KW-0547">Nucleotide-binding</keyword>